<dbReference type="GO" id="GO:0003700">
    <property type="term" value="F:DNA-binding transcription factor activity"/>
    <property type="evidence" value="ECO:0007669"/>
    <property type="project" value="InterPro"/>
</dbReference>
<gene>
    <name evidence="7" type="ORF">A4A58_08815</name>
</gene>
<evidence type="ECO:0000256" key="3">
    <source>
        <dbReference type="ARBA" id="ARBA00023015"/>
    </source>
</evidence>
<dbReference type="SUPFAM" id="SSF46785">
    <property type="entry name" value="Winged helix' DNA-binding domain"/>
    <property type="match status" value="1"/>
</dbReference>
<evidence type="ECO:0000256" key="5">
    <source>
        <dbReference type="ARBA" id="ARBA00023163"/>
    </source>
</evidence>
<evidence type="ECO:0000313" key="7">
    <source>
        <dbReference type="EMBL" id="KZD22154.1"/>
    </source>
</evidence>
<accession>A0A163YH92</accession>
<dbReference type="FunFam" id="1.10.10.10:FF:000001">
    <property type="entry name" value="LysR family transcriptional regulator"/>
    <property type="match status" value="1"/>
</dbReference>
<evidence type="ECO:0000256" key="4">
    <source>
        <dbReference type="ARBA" id="ARBA00023125"/>
    </source>
</evidence>
<comment type="caution">
    <text evidence="7">The sequence shown here is derived from an EMBL/GenBank/DDBJ whole genome shotgun (WGS) entry which is preliminary data.</text>
</comment>
<dbReference type="GO" id="GO:0003677">
    <property type="term" value="F:DNA binding"/>
    <property type="evidence" value="ECO:0007669"/>
    <property type="project" value="UniProtKB-KW"/>
</dbReference>
<comment type="function">
    <text evidence="1">NodD regulates the expression of the nodABCFE genes which encode other nodulation proteins. NodD is also a negative regulator of its own expression. Binds flavonoids as inducers.</text>
</comment>
<dbReference type="PANTHER" id="PTHR30346">
    <property type="entry name" value="TRANSCRIPTIONAL DUAL REGULATOR HCAR-RELATED"/>
    <property type="match status" value="1"/>
</dbReference>
<keyword evidence="8" id="KW-1185">Reference proteome</keyword>
<dbReference type="PROSITE" id="PS50931">
    <property type="entry name" value="HTH_LYSR"/>
    <property type="match status" value="1"/>
</dbReference>
<dbReference type="InterPro" id="IPR005119">
    <property type="entry name" value="LysR_subst-bd"/>
</dbReference>
<protein>
    <submittedName>
        <fullName evidence="7">LysR family transcriptional regulator</fullName>
    </submittedName>
</protein>
<keyword evidence="4" id="KW-0238">DNA-binding</keyword>
<dbReference type="STRING" id="943830.A4A58_08815"/>
<dbReference type="EMBL" id="LVYV01000023">
    <property type="protein sequence ID" value="KZD22154.1"/>
    <property type="molecule type" value="Genomic_DNA"/>
</dbReference>
<feature type="domain" description="HTH lysR-type" evidence="6">
    <location>
        <begin position="3"/>
        <end position="61"/>
    </location>
</feature>
<dbReference type="SUPFAM" id="SSF53850">
    <property type="entry name" value="Periplasmic binding protein-like II"/>
    <property type="match status" value="1"/>
</dbReference>
<evidence type="ECO:0000313" key="8">
    <source>
        <dbReference type="Proteomes" id="UP000076574"/>
    </source>
</evidence>
<dbReference type="RefSeq" id="WP_068734601.1">
    <property type="nucleotide sequence ID" value="NZ_LVYV01000023.1"/>
</dbReference>
<dbReference type="Gene3D" id="1.10.10.10">
    <property type="entry name" value="Winged helix-like DNA-binding domain superfamily/Winged helix DNA-binding domain"/>
    <property type="match status" value="1"/>
</dbReference>
<dbReference type="Gene3D" id="3.40.190.10">
    <property type="entry name" value="Periplasmic binding protein-like II"/>
    <property type="match status" value="2"/>
</dbReference>
<dbReference type="PANTHER" id="PTHR30346:SF0">
    <property type="entry name" value="HCA OPERON TRANSCRIPTIONAL ACTIVATOR HCAR"/>
    <property type="match status" value="1"/>
</dbReference>
<proteinExistence type="inferred from homology"/>
<dbReference type="GO" id="GO:0032993">
    <property type="term" value="C:protein-DNA complex"/>
    <property type="evidence" value="ECO:0007669"/>
    <property type="project" value="TreeGrafter"/>
</dbReference>
<dbReference type="Pfam" id="PF03466">
    <property type="entry name" value="LysR_substrate"/>
    <property type="match status" value="1"/>
</dbReference>
<organism evidence="7 8">
    <name type="scientific">Tardiphaga robiniae</name>
    <dbReference type="NCBI Taxonomy" id="943830"/>
    <lineage>
        <taxon>Bacteria</taxon>
        <taxon>Pseudomonadati</taxon>
        <taxon>Pseudomonadota</taxon>
        <taxon>Alphaproteobacteria</taxon>
        <taxon>Hyphomicrobiales</taxon>
        <taxon>Nitrobacteraceae</taxon>
        <taxon>Tardiphaga</taxon>
    </lineage>
</organism>
<dbReference type="InterPro" id="IPR036388">
    <property type="entry name" value="WH-like_DNA-bd_sf"/>
</dbReference>
<dbReference type="Proteomes" id="UP000076574">
    <property type="component" value="Unassembled WGS sequence"/>
</dbReference>
<dbReference type="AlphaFoldDB" id="A0A163YH92"/>
<dbReference type="InterPro" id="IPR036390">
    <property type="entry name" value="WH_DNA-bd_sf"/>
</dbReference>
<dbReference type="InterPro" id="IPR000847">
    <property type="entry name" value="LysR_HTH_N"/>
</dbReference>
<dbReference type="OrthoDB" id="8679465at2"/>
<name>A0A163YH92_9BRAD</name>
<keyword evidence="3" id="KW-0805">Transcription regulation</keyword>
<evidence type="ECO:0000259" key="6">
    <source>
        <dbReference type="PROSITE" id="PS50931"/>
    </source>
</evidence>
<keyword evidence="5" id="KW-0804">Transcription</keyword>
<dbReference type="PRINTS" id="PR00039">
    <property type="entry name" value="HTHLYSR"/>
</dbReference>
<dbReference type="Pfam" id="PF00126">
    <property type="entry name" value="HTH_1"/>
    <property type="match status" value="1"/>
</dbReference>
<evidence type="ECO:0000256" key="1">
    <source>
        <dbReference type="ARBA" id="ARBA00003502"/>
    </source>
</evidence>
<sequence>MRFTLRQLEYFVAAGETGSITLASERISISQPSISTAISHLEKELGVQLFVRHHALGLSLTPAGRSLLREAKNVLNQAEQLYSVASDVDGQVRGQITVGCLVTLAPMVMPELAHSFTTAFPDTQIRHIELNQEQLLEGLRCAEIDVVITYDLQLPSGIAFTPLAQLPVHVVVSENHRFAARSAVSLAELIDEPLLLLDLPLSREYFLALFMGEGFEPRIGGRSAYQDVIRTMVANGYGYTLANVRPRSDTALDGRKVVRVKLVGEYRPMVIGVATLAQLTKSRLIETFQAHCQALISEDYIPGMVAPGVDHPVSGKK</sequence>
<comment type="similarity">
    <text evidence="2">Belongs to the LysR transcriptional regulatory family.</text>
</comment>
<reference evidence="7 8" key="1">
    <citation type="submission" date="2016-03" db="EMBL/GenBank/DDBJ databases">
        <title>Microsymbionts genomes from the relict species Vavilovia formosa (Stev.) Fed.</title>
        <authorList>
            <person name="Kopat V."/>
            <person name="Chirak E."/>
            <person name="Kimeklis A."/>
            <person name="Andronov E."/>
        </authorList>
    </citation>
    <scope>NUCLEOTIDE SEQUENCE [LARGE SCALE GENOMIC DNA]</scope>
    <source>
        <strain evidence="7 8">Vaf07</strain>
    </source>
</reference>
<evidence type="ECO:0000256" key="2">
    <source>
        <dbReference type="ARBA" id="ARBA00009437"/>
    </source>
</evidence>